<sequence length="160" mass="17770">MSETTERPVAIVALDVPLRTKLSNYPEPFRSQMAKREKRPLGDRFGIKNFGVNLTRLLPGGVSALMHQHSTQDEMIYVLEGNPTLATDRGDFELRPGMCAGFSAYGIAHQLINRTTEDVLYLEIGDRSSGDSATYPNDDLVAVLDNAGGWKFLHKDGRPY</sequence>
<dbReference type="STRING" id="1274631.LMTR13_07945"/>
<dbReference type="EMBL" id="CP016428">
    <property type="protein sequence ID" value="ANW00128.1"/>
    <property type="molecule type" value="Genomic_DNA"/>
</dbReference>
<dbReference type="PANTHER" id="PTHR35848">
    <property type="entry name" value="OXALATE-BINDING PROTEIN"/>
    <property type="match status" value="1"/>
</dbReference>
<name>A0A1B1UBH4_9BRAD</name>
<accession>A0A1B1UBH4</accession>
<evidence type="ECO:0000313" key="4">
    <source>
        <dbReference type="Proteomes" id="UP000092839"/>
    </source>
</evidence>
<dbReference type="InterPro" id="IPR051610">
    <property type="entry name" value="GPI/OXD"/>
</dbReference>
<evidence type="ECO:0000259" key="2">
    <source>
        <dbReference type="Pfam" id="PF07883"/>
    </source>
</evidence>
<dbReference type="KEGG" id="bic:LMTR13_07945"/>
<keyword evidence="4" id="KW-1185">Reference proteome</keyword>
<dbReference type="CDD" id="cd02224">
    <property type="entry name" value="cupin_SPO2919-like"/>
    <property type="match status" value="1"/>
</dbReference>
<dbReference type="GO" id="GO:0046872">
    <property type="term" value="F:metal ion binding"/>
    <property type="evidence" value="ECO:0007669"/>
    <property type="project" value="UniProtKB-KW"/>
</dbReference>
<dbReference type="RefSeq" id="WP_065727414.1">
    <property type="nucleotide sequence ID" value="NZ_CP016428.1"/>
</dbReference>
<keyword evidence="1" id="KW-0479">Metal-binding</keyword>
<protein>
    <submittedName>
        <fullName evidence="3">Cupin</fullName>
    </submittedName>
</protein>
<proteinExistence type="predicted"/>
<dbReference type="OrthoDB" id="5290459at2"/>
<dbReference type="InterPro" id="IPR014710">
    <property type="entry name" value="RmlC-like_jellyroll"/>
</dbReference>
<dbReference type="Pfam" id="PF07883">
    <property type="entry name" value="Cupin_2"/>
    <property type="match status" value="1"/>
</dbReference>
<dbReference type="AlphaFoldDB" id="A0A1B1UBH4"/>
<dbReference type="Gene3D" id="2.60.120.10">
    <property type="entry name" value="Jelly Rolls"/>
    <property type="match status" value="1"/>
</dbReference>
<dbReference type="PANTHER" id="PTHR35848:SF9">
    <property type="entry name" value="SLL1358 PROTEIN"/>
    <property type="match status" value="1"/>
</dbReference>
<dbReference type="SUPFAM" id="SSF51182">
    <property type="entry name" value="RmlC-like cupins"/>
    <property type="match status" value="1"/>
</dbReference>
<dbReference type="Proteomes" id="UP000092839">
    <property type="component" value="Chromosome"/>
</dbReference>
<evidence type="ECO:0000256" key="1">
    <source>
        <dbReference type="ARBA" id="ARBA00022723"/>
    </source>
</evidence>
<organism evidence="3 4">
    <name type="scientific">Bradyrhizobium icense</name>
    <dbReference type="NCBI Taxonomy" id="1274631"/>
    <lineage>
        <taxon>Bacteria</taxon>
        <taxon>Pseudomonadati</taxon>
        <taxon>Pseudomonadota</taxon>
        <taxon>Alphaproteobacteria</taxon>
        <taxon>Hyphomicrobiales</taxon>
        <taxon>Nitrobacteraceae</taxon>
        <taxon>Bradyrhizobium</taxon>
    </lineage>
</organism>
<evidence type="ECO:0000313" key="3">
    <source>
        <dbReference type="EMBL" id="ANW00128.1"/>
    </source>
</evidence>
<dbReference type="InterPro" id="IPR013096">
    <property type="entry name" value="Cupin_2"/>
</dbReference>
<feature type="domain" description="Cupin type-2" evidence="2">
    <location>
        <begin position="54"/>
        <end position="124"/>
    </location>
</feature>
<dbReference type="InterPro" id="IPR011051">
    <property type="entry name" value="RmlC_Cupin_sf"/>
</dbReference>
<gene>
    <name evidence="3" type="ORF">LMTR13_07945</name>
</gene>
<reference evidence="3 4" key="1">
    <citation type="submission" date="2016-07" db="EMBL/GenBank/DDBJ databases">
        <title>Complete genome sequence of Bradyrhizobium icense LMTR 13T, a potential inoculant strain isolated from lima bean (Phaseolus lunatus) in Peru.</title>
        <authorList>
            <person name="Ormeno-Orrillo E."/>
            <person name="Duran D."/>
            <person name="Rogel M.A."/>
            <person name="Rey L."/>
            <person name="Imperial J."/>
            <person name="Ruiz-Argueso T."/>
            <person name="Martinez-Romero E."/>
        </authorList>
    </citation>
    <scope>NUCLEOTIDE SEQUENCE [LARGE SCALE GENOMIC DNA]</scope>
    <source>
        <strain evidence="3 4">LMTR 13</strain>
    </source>
</reference>